<feature type="signal peptide" evidence="4">
    <location>
        <begin position="1"/>
        <end position="17"/>
    </location>
</feature>
<keyword evidence="8" id="KW-0378">Hydrolase</keyword>
<gene>
    <name evidence="8" type="ORF">FY528_15285</name>
</gene>
<dbReference type="PANTHER" id="PTHR35803:SF1">
    <property type="entry name" value="GLUCAN 1,4-ALPHA-GLUCOSIDASE SUSB"/>
    <property type="match status" value="1"/>
</dbReference>
<evidence type="ECO:0000256" key="1">
    <source>
        <dbReference type="ARBA" id="ARBA00001913"/>
    </source>
</evidence>
<dbReference type="InterPro" id="IPR014718">
    <property type="entry name" value="GH-type_carb-bd"/>
</dbReference>
<reference evidence="8 9" key="1">
    <citation type="submission" date="2019-08" db="EMBL/GenBank/DDBJ databases">
        <authorList>
            <person name="Seo M.-J."/>
        </authorList>
    </citation>
    <scope>NUCLEOTIDE SEQUENCE [LARGE SCALE GENOMIC DNA]</scope>
    <source>
        <strain evidence="8 9">KIGAM108</strain>
    </source>
</reference>
<dbReference type="RefSeq" id="WP_149071902.1">
    <property type="nucleotide sequence ID" value="NZ_VTHL01000017.1"/>
</dbReference>
<dbReference type="InterPro" id="IPR052720">
    <property type="entry name" value="Glycosyl_hydrolase_97"/>
</dbReference>
<dbReference type="GO" id="GO:0030246">
    <property type="term" value="F:carbohydrate binding"/>
    <property type="evidence" value="ECO:0007669"/>
    <property type="project" value="InterPro"/>
</dbReference>
<dbReference type="Gene3D" id="2.70.98.10">
    <property type="match status" value="1"/>
</dbReference>
<evidence type="ECO:0000256" key="3">
    <source>
        <dbReference type="ARBA" id="ARBA00022837"/>
    </source>
</evidence>
<dbReference type="Pfam" id="PF10566">
    <property type="entry name" value="Glyco_hydro_97"/>
    <property type="match status" value="1"/>
</dbReference>
<dbReference type="InterPro" id="IPR029486">
    <property type="entry name" value="GH97_N"/>
</dbReference>
<dbReference type="InterPro" id="IPR013785">
    <property type="entry name" value="Aldolase_TIM"/>
</dbReference>
<dbReference type="GO" id="GO:0016787">
    <property type="term" value="F:hydrolase activity"/>
    <property type="evidence" value="ECO:0007669"/>
    <property type="project" value="UniProtKB-KW"/>
</dbReference>
<feature type="domain" description="Glycosyl-hydrolase 97 N-terminal" evidence="6">
    <location>
        <begin position="31"/>
        <end position="287"/>
    </location>
</feature>
<name>A0A5D6UWP4_9BACT</name>
<dbReference type="Pfam" id="PF14509">
    <property type="entry name" value="GH97_C"/>
    <property type="match status" value="1"/>
</dbReference>
<evidence type="ECO:0000259" key="5">
    <source>
        <dbReference type="Pfam" id="PF10566"/>
    </source>
</evidence>
<evidence type="ECO:0000313" key="9">
    <source>
        <dbReference type="Proteomes" id="UP000322791"/>
    </source>
</evidence>
<protein>
    <submittedName>
        <fullName evidence="8">Glycoside hydrolase family 97 protein</fullName>
    </submittedName>
</protein>
<evidence type="ECO:0000256" key="2">
    <source>
        <dbReference type="ARBA" id="ARBA00011245"/>
    </source>
</evidence>
<dbReference type="AlphaFoldDB" id="A0A5D6UWP4"/>
<dbReference type="EMBL" id="VTHL01000017">
    <property type="protein sequence ID" value="TYZ07425.1"/>
    <property type="molecule type" value="Genomic_DNA"/>
</dbReference>
<evidence type="ECO:0000313" key="8">
    <source>
        <dbReference type="EMBL" id="TYZ07425.1"/>
    </source>
</evidence>
<keyword evidence="3" id="KW-0106">Calcium</keyword>
<evidence type="ECO:0000259" key="7">
    <source>
        <dbReference type="Pfam" id="PF14509"/>
    </source>
</evidence>
<dbReference type="InterPro" id="IPR019563">
    <property type="entry name" value="GH97_catalytic"/>
</dbReference>
<dbReference type="InterPro" id="IPR029483">
    <property type="entry name" value="GH97_C"/>
</dbReference>
<feature type="domain" description="Glycosyl-hydrolase 97 C-terminal oligomerisation" evidence="7">
    <location>
        <begin position="599"/>
        <end position="700"/>
    </location>
</feature>
<feature type="domain" description="Glycosyl-hydrolase 97 catalytic" evidence="5">
    <location>
        <begin position="305"/>
        <end position="501"/>
    </location>
</feature>
<dbReference type="Proteomes" id="UP000322791">
    <property type="component" value="Unassembled WGS sequence"/>
</dbReference>
<sequence>MRKVLLLCLLTAGLRGAAQPTAAPLTARLDKVSLTFALSPAGQPTYTVSYGQRAVITPSRLGLELAGTPGFDGQLQLIGSEVKDADETWQPVWGEVKSIRNHYQQLTVHLRQAQAPGRQLDIVFRVFADGVGFRYEVPRQKDLTYFTVQGEKTEFNLTGNHKAFWIPGDYDSNEYTYTTSKLSEVNSADITPIQEKSAPNRVQTPLMLKSDDGLYVNIHEAALVNYPALMLNVDTKTFGLTSQLVPSATGAAAYLQAPEHTPWRTVVVADNAPAVLASKLILNLNEPTTLTETSWIKPQKFVGVWWEMHVNKASWNYSDTGNLKLASTDWNALKPNGRHGANTANVKRYIDFAAKNGIEGVLVEGWNVGWEDWANNWKEEVFDFVTPYPDFNVAELQQYATGKGVKLIMHHETSGSVTNYERRQDRALTFMKEHGYDAVKTGYVGRIIPRGEHHDGQWMVNHFNRTAENMAQRQIMVDMHESVRPTGLHRTYPNWLASEAARGNEFNAWSTGNPPEHETILPFTRLMGGPMDYTPGIFQIKLEDWNPAQNKGRQVHTTLAKQLALYVTLYSPLQMAADLPEAYEKRPDAFQFIKDVAVDWDDTRILAAEPGDYITTARKAKGKEEWYVGAITDENARAQTLKLDFLTPGQRYEATIYADGKDASWDKNPMSYQIRKQKVDSKSTLKLQLAAGGGAAVSIKPVSR</sequence>
<proteinExistence type="predicted"/>
<dbReference type="Pfam" id="PF14508">
    <property type="entry name" value="GH97_N"/>
    <property type="match status" value="1"/>
</dbReference>
<feature type="chain" id="PRO_5023129575" evidence="4">
    <location>
        <begin position="18"/>
        <end position="704"/>
    </location>
</feature>
<keyword evidence="9" id="KW-1185">Reference proteome</keyword>
<evidence type="ECO:0000259" key="6">
    <source>
        <dbReference type="Pfam" id="PF14508"/>
    </source>
</evidence>
<accession>A0A5D6UWP4</accession>
<dbReference type="Gene3D" id="3.20.20.70">
    <property type="entry name" value="Aldolase class I"/>
    <property type="match status" value="1"/>
</dbReference>
<evidence type="ECO:0000256" key="4">
    <source>
        <dbReference type="SAM" id="SignalP"/>
    </source>
</evidence>
<comment type="caution">
    <text evidence="8">The sequence shown here is derived from an EMBL/GenBank/DDBJ whole genome shotgun (WGS) entry which is preliminary data.</text>
</comment>
<comment type="subunit">
    <text evidence="2">Monomer.</text>
</comment>
<organism evidence="8 9">
    <name type="scientific">Hymenobacter lutimineralis</name>
    <dbReference type="NCBI Taxonomy" id="2606448"/>
    <lineage>
        <taxon>Bacteria</taxon>
        <taxon>Pseudomonadati</taxon>
        <taxon>Bacteroidota</taxon>
        <taxon>Cytophagia</taxon>
        <taxon>Cytophagales</taxon>
        <taxon>Hymenobacteraceae</taxon>
        <taxon>Hymenobacter</taxon>
    </lineage>
</organism>
<dbReference type="PANTHER" id="PTHR35803">
    <property type="entry name" value="GLUCAN 1,4-ALPHA-GLUCOSIDASE SUSB-RELATED"/>
    <property type="match status" value="1"/>
</dbReference>
<keyword evidence="4" id="KW-0732">Signal</keyword>
<comment type="cofactor">
    <cofactor evidence="1">
        <name>Ca(2+)</name>
        <dbReference type="ChEBI" id="CHEBI:29108"/>
    </cofactor>
</comment>